<gene>
    <name evidence="1" type="ordered locus">Mhar_1689</name>
</gene>
<organism evidence="1 2">
    <name type="scientific">Methanothrix harundinacea (strain 6Ac)</name>
    <name type="common">Methanosaeta harundinacea</name>
    <dbReference type="NCBI Taxonomy" id="1110509"/>
    <lineage>
        <taxon>Archaea</taxon>
        <taxon>Methanobacteriati</taxon>
        <taxon>Methanobacteriota</taxon>
        <taxon>Stenosarchaea group</taxon>
        <taxon>Methanomicrobia</taxon>
        <taxon>Methanotrichales</taxon>
        <taxon>Methanotrichaceae</taxon>
        <taxon>Methanothrix</taxon>
    </lineage>
</organism>
<dbReference type="STRING" id="1110509.Mhar_1689"/>
<evidence type="ECO:0000313" key="2">
    <source>
        <dbReference type="Proteomes" id="UP000005877"/>
    </source>
</evidence>
<accession>G7WQ16</accession>
<evidence type="ECO:0008006" key="3">
    <source>
        <dbReference type="Google" id="ProtNLM"/>
    </source>
</evidence>
<dbReference type="Gene3D" id="3.10.20.860">
    <property type="match status" value="1"/>
</dbReference>
<name>G7WQ16_METH6</name>
<dbReference type="CDD" id="cd12870">
    <property type="entry name" value="MqsA"/>
    <property type="match status" value="1"/>
</dbReference>
<dbReference type="InterPro" id="IPR022453">
    <property type="entry name" value="Znf_MqsA-type"/>
</dbReference>
<dbReference type="AlphaFoldDB" id="G7WQ16"/>
<dbReference type="Proteomes" id="UP000005877">
    <property type="component" value="Chromosome"/>
</dbReference>
<evidence type="ECO:0000313" key="1">
    <source>
        <dbReference type="EMBL" id="AET65047.1"/>
    </source>
</evidence>
<dbReference type="EMBL" id="CP003117">
    <property type="protein sequence ID" value="AET65047.1"/>
    <property type="molecule type" value="Genomic_DNA"/>
</dbReference>
<dbReference type="GeneID" id="12510859"/>
<sequence>MGRGFVEEEIMRCLICKRGSTEPGTTTVTLERDGLIMVIKGVPAQVCENCAEAYVDEKVASELLTSAEAAAKSGAKVEIREYVTA</sequence>
<dbReference type="RefSeq" id="WP_014587228.1">
    <property type="nucleotide sequence ID" value="NC_017527.1"/>
</dbReference>
<dbReference type="KEGG" id="mhi:Mhar_1689"/>
<proteinExistence type="predicted"/>
<dbReference type="NCBIfam" id="TIGR03831">
    <property type="entry name" value="YgiT_finger"/>
    <property type="match status" value="1"/>
</dbReference>
<keyword evidence="2" id="KW-1185">Reference proteome</keyword>
<reference evidence="1 2" key="1">
    <citation type="journal article" date="2012" name="PLoS ONE">
        <title>The genome characteristics and predicted function of methyl-group oxidation pathway in the obligate aceticlastic methanogens, Methanosaeta spp.</title>
        <authorList>
            <person name="Zhu J."/>
            <person name="Zheng H."/>
            <person name="Ai G."/>
            <person name="Zhang G."/>
            <person name="Liu D."/>
            <person name="Liu X."/>
            <person name="Dong X."/>
        </authorList>
    </citation>
    <scope>NUCLEOTIDE SEQUENCE [LARGE SCALE GENOMIC DNA]</scope>
    <source>
        <strain evidence="1 2">6Ac</strain>
    </source>
</reference>
<dbReference type="PATRIC" id="fig|1110509.7.peg.1876"/>
<protein>
    <recommendedName>
        <fullName evidence="3">Zinc finger, YgiT-type</fullName>
    </recommendedName>
</protein>
<dbReference type="HOGENOM" id="CLU_174612_4_1_2"/>